<dbReference type="InterPro" id="IPR000700">
    <property type="entry name" value="PAS-assoc_C"/>
</dbReference>
<dbReference type="InterPro" id="IPR013656">
    <property type="entry name" value="PAS_4"/>
</dbReference>
<dbReference type="EMBL" id="CP063849">
    <property type="protein sequence ID" value="QOY87631.1"/>
    <property type="molecule type" value="Genomic_DNA"/>
</dbReference>
<name>A0A7S7NPX4_PALFE</name>
<feature type="compositionally biased region" description="Basic and acidic residues" evidence="13">
    <location>
        <begin position="828"/>
        <end position="844"/>
    </location>
</feature>
<keyword evidence="4" id="KW-0808">Transferase</keyword>
<dbReference type="InterPro" id="IPR001610">
    <property type="entry name" value="PAC"/>
</dbReference>
<evidence type="ECO:0000256" key="1">
    <source>
        <dbReference type="ARBA" id="ARBA00000085"/>
    </source>
</evidence>
<feature type="region of interest" description="Disordered" evidence="13">
    <location>
        <begin position="825"/>
        <end position="844"/>
    </location>
</feature>
<evidence type="ECO:0000256" key="2">
    <source>
        <dbReference type="ARBA" id="ARBA00012438"/>
    </source>
</evidence>
<dbReference type="InterPro" id="IPR036097">
    <property type="entry name" value="HisK_dim/P_sf"/>
</dbReference>
<feature type="domain" description="PAS" evidence="17">
    <location>
        <begin position="169"/>
        <end position="240"/>
    </location>
</feature>
<dbReference type="PROSITE" id="PS50110">
    <property type="entry name" value="RESPONSE_REGULATORY"/>
    <property type="match status" value="1"/>
</dbReference>
<dbReference type="SMART" id="SM00448">
    <property type="entry name" value="REC"/>
    <property type="match status" value="1"/>
</dbReference>
<evidence type="ECO:0000259" key="16">
    <source>
        <dbReference type="PROSITE" id="PS50110"/>
    </source>
</evidence>
<dbReference type="PROSITE" id="PS50113">
    <property type="entry name" value="PAC"/>
    <property type="match status" value="1"/>
</dbReference>
<evidence type="ECO:0000256" key="8">
    <source>
        <dbReference type="ARBA" id="ARBA00023012"/>
    </source>
</evidence>
<keyword evidence="14" id="KW-0472">Membrane</keyword>
<keyword evidence="14" id="KW-0812">Transmembrane</keyword>
<dbReference type="Gene3D" id="1.10.287.130">
    <property type="match status" value="1"/>
</dbReference>
<dbReference type="SUPFAM" id="SSF47226">
    <property type="entry name" value="Histidine-containing phosphotransfer domain, HPT domain"/>
    <property type="match status" value="1"/>
</dbReference>
<evidence type="ECO:0000259" key="18">
    <source>
        <dbReference type="PROSITE" id="PS50113"/>
    </source>
</evidence>
<evidence type="ECO:0000256" key="4">
    <source>
        <dbReference type="ARBA" id="ARBA00022679"/>
    </source>
</evidence>
<dbReference type="CDD" id="cd00082">
    <property type="entry name" value="HisKA"/>
    <property type="match status" value="1"/>
</dbReference>
<keyword evidence="21" id="KW-1185">Reference proteome</keyword>
<dbReference type="Gene3D" id="3.40.50.2300">
    <property type="match status" value="1"/>
</dbReference>
<dbReference type="InterPro" id="IPR011006">
    <property type="entry name" value="CheY-like_superfamily"/>
</dbReference>
<dbReference type="GO" id="GO:0005886">
    <property type="term" value="C:plasma membrane"/>
    <property type="evidence" value="ECO:0007669"/>
    <property type="project" value="UniProtKB-SubCell"/>
</dbReference>
<dbReference type="InterPro" id="IPR000014">
    <property type="entry name" value="PAS"/>
</dbReference>
<proteinExistence type="predicted"/>
<dbReference type="Proteomes" id="UP000593892">
    <property type="component" value="Chromosome"/>
</dbReference>
<dbReference type="InterPro" id="IPR036890">
    <property type="entry name" value="HATPase_C_sf"/>
</dbReference>
<sequence length="956" mass="105268">MRFEGPAIFFVIAMGIVLGSSLGWILRQRSRRSQRERTELAVRTELQRFLDALPLWVFVKDNASRFVFANTQVRRGMNRTLDGIVGRTDGDFVPVDKAVAIEAEDQRVFDGGIDPLQVETEVDGDSPSGGRTLLLTKTLMDSPYWGRVLLGVGQDISSQKRIELALARERDFTRVVLDSSSALIAVLNMQGNLIRWNRACERLTGLHESEVRSAEALANLVAPDKRAGAKACLERLAAGGSPQFGLATLQHKAGGTVEISWSASLLRSEEGVPEFVVITATDLTQQIEAERRRNEAALEFQLIWDSAGDAMVFVEESGTIFAANPAFCGLAERSREQLEGRLFTAAWREWPGHEEEELRRFQAAFRARSLGTAVVRELDLASGRRLWLEITNSFLDRQGQPTLLLMVLRDITERVRVEQELRTANEFLESTTQWAKEVAQSAETASAAKTTFLANISHEIRTPMNGILGMTELALATALTEEQREYLQLVRFSTESLLSLVDDLLDLSKAESGRIELRPDVFEFRRVVDNLMRPLVHRGATRGLDVAWNIGEDVPERLIGDSGRLRQVLINLVGNAVKFTDSGTVRLRVERLPAPGASALLQFVVEDSGIGIDEQSRAEIFDAFVQSDTSSTRLRGGTGLGLSISDQLVSLMGGRIYVTSLKGAGSTFAFTVPFPLVADAHQPGHQPAASASETILPRGSRPFQILVAEDNAVNQRLVVRMLEQAGYRPQLVSTGRQAVEAARSGNFDLVLMDVQMPDLDGLEATRRIREEESARQRHLPIIAMTAHAMPGYAELCLEAGMDAYLSKPIRMLELIQKIEALALGNPPSKRESEREPPTVERERKMKELDQESALDRVGGDAELLAELAGLFLEEYPQLMGTVQSGFDQAKVDVILGAAHQLKGLLAQFGAERARVCALRVEQNAKAGDLTSAAAANQELVQVMQLVHPELKALAGQ</sequence>
<evidence type="ECO:0000313" key="20">
    <source>
        <dbReference type="EMBL" id="QOY87631.1"/>
    </source>
</evidence>
<keyword evidence="6" id="KW-0418">Kinase</keyword>
<evidence type="ECO:0000256" key="6">
    <source>
        <dbReference type="ARBA" id="ARBA00022777"/>
    </source>
</evidence>
<dbReference type="SMART" id="SM00388">
    <property type="entry name" value="HisKA"/>
    <property type="match status" value="1"/>
</dbReference>
<dbReference type="SUPFAM" id="SSF55874">
    <property type="entry name" value="ATPase domain of HSP90 chaperone/DNA topoisomerase II/histidine kinase"/>
    <property type="match status" value="1"/>
</dbReference>
<gene>
    <name evidence="20" type="ORF">IRI77_33580</name>
</gene>
<dbReference type="AlphaFoldDB" id="A0A7S7NPX4"/>
<dbReference type="KEGG" id="pfer:IRI77_33580"/>
<dbReference type="Gene3D" id="3.30.450.20">
    <property type="entry name" value="PAS domain"/>
    <property type="match status" value="3"/>
</dbReference>
<dbReference type="InterPro" id="IPR008207">
    <property type="entry name" value="Sig_transdc_His_kin_Hpt_dom"/>
</dbReference>
<evidence type="ECO:0000256" key="10">
    <source>
        <dbReference type="ARBA" id="ARBA00068150"/>
    </source>
</evidence>
<dbReference type="NCBIfam" id="TIGR00229">
    <property type="entry name" value="sensory_box"/>
    <property type="match status" value="2"/>
</dbReference>
<comment type="subunit">
    <text evidence="9">At low DSF concentrations, interacts with RpfF.</text>
</comment>
<feature type="domain" description="PAC" evidence="18">
    <location>
        <begin position="368"/>
        <end position="423"/>
    </location>
</feature>
<dbReference type="InterPro" id="IPR036641">
    <property type="entry name" value="HPT_dom_sf"/>
</dbReference>
<dbReference type="PANTHER" id="PTHR45339">
    <property type="entry name" value="HYBRID SIGNAL TRANSDUCTION HISTIDINE KINASE J"/>
    <property type="match status" value="1"/>
</dbReference>
<dbReference type="PROSITE" id="PS50894">
    <property type="entry name" value="HPT"/>
    <property type="match status" value="1"/>
</dbReference>
<evidence type="ECO:0000256" key="12">
    <source>
        <dbReference type="PROSITE-ProRule" id="PRU00169"/>
    </source>
</evidence>
<dbReference type="Pfam" id="PF00512">
    <property type="entry name" value="HisKA"/>
    <property type="match status" value="1"/>
</dbReference>
<feature type="modified residue" description="Phosphohistidine" evidence="11">
    <location>
        <position position="899"/>
    </location>
</feature>
<keyword evidence="8" id="KW-0902">Two-component regulatory system</keyword>
<dbReference type="SMART" id="SM00091">
    <property type="entry name" value="PAS"/>
    <property type="match status" value="3"/>
</dbReference>
<dbReference type="Pfam" id="PF01627">
    <property type="entry name" value="Hpt"/>
    <property type="match status" value="1"/>
</dbReference>
<feature type="domain" description="Histidine kinase" evidence="15">
    <location>
        <begin position="455"/>
        <end position="676"/>
    </location>
</feature>
<dbReference type="CDD" id="cd16922">
    <property type="entry name" value="HATPase_EvgS-ArcB-TorS-like"/>
    <property type="match status" value="1"/>
</dbReference>
<dbReference type="InterPro" id="IPR035965">
    <property type="entry name" value="PAS-like_dom_sf"/>
</dbReference>
<dbReference type="GO" id="GO:0005524">
    <property type="term" value="F:ATP binding"/>
    <property type="evidence" value="ECO:0007669"/>
    <property type="project" value="UniProtKB-KW"/>
</dbReference>
<keyword evidence="14" id="KW-1133">Transmembrane helix</keyword>
<accession>A0A7S7NPX4</accession>
<dbReference type="CDD" id="cd17546">
    <property type="entry name" value="REC_hyHK_CKI1_RcsC-like"/>
    <property type="match status" value="1"/>
</dbReference>
<dbReference type="SMART" id="SM00086">
    <property type="entry name" value="PAC"/>
    <property type="match status" value="2"/>
</dbReference>
<dbReference type="Pfam" id="PF02518">
    <property type="entry name" value="HATPase_c"/>
    <property type="match status" value="1"/>
</dbReference>
<evidence type="ECO:0000256" key="5">
    <source>
        <dbReference type="ARBA" id="ARBA00022741"/>
    </source>
</evidence>
<feature type="modified residue" description="4-aspartylphosphate" evidence="12">
    <location>
        <position position="753"/>
    </location>
</feature>
<dbReference type="SUPFAM" id="SSF47384">
    <property type="entry name" value="Homodimeric domain of signal transducing histidine kinase"/>
    <property type="match status" value="1"/>
</dbReference>
<evidence type="ECO:0000313" key="21">
    <source>
        <dbReference type="Proteomes" id="UP000593892"/>
    </source>
</evidence>
<dbReference type="InterPro" id="IPR003661">
    <property type="entry name" value="HisK_dim/P_dom"/>
</dbReference>
<dbReference type="GO" id="GO:0000155">
    <property type="term" value="F:phosphorelay sensor kinase activity"/>
    <property type="evidence" value="ECO:0007669"/>
    <property type="project" value="InterPro"/>
</dbReference>
<dbReference type="CDD" id="cd00130">
    <property type="entry name" value="PAS"/>
    <property type="match status" value="2"/>
</dbReference>
<dbReference type="PROSITE" id="PS50109">
    <property type="entry name" value="HIS_KIN"/>
    <property type="match status" value="1"/>
</dbReference>
<dbReference type="InterPro" id="IPR004358">
    <property type="entry name" value="Sig_transdc_His_kin-like_C"/>
</dbReference>
<dbReference type="Gene3D" id="3.30.565.10">
    <property type="entry name" value="Histidine kinase-like ATPase, C-terminal domain"/>
    <property type="match status" value="1"/>
</dbReference>
<evidence type="ECO:0000259" key="17">
    <source>
        <dbReference type="PROSITE" id="PS50112"/>
    </source>
</evidence>
<evidence type="ECO:0000259" key="15">
    <source>
        <dbReference type="PROSITE" id="PS50109"/>
    </source>
</evidence>
<keyword evidence="3 12" id="KW-0597">Phosphoprotein</keyword>
<organism evidence="20 21">
    <name type="scientific">Paludibaculum fermentans</name>
    <dbReference type="NCBI Taxonomy" id="1473598"/>
    <lineage>
        <taxon>Bacteria</taxon>
        <taxon>Pseudomonadati</taxon>
        <taxon>Acidobacteriota</taxon>
        <taxon>Terriglobia</taxon>
        <taxon>Bryobacterales</taxon>
        <taxon>Bryobacteraceae</taxon>
        <taxon>Paludibaculum</taxon>
    </lineage>
</organism>
<dbReference type="InterPro" id="IPR003594">
    <property type="entry name" value="HATPase_dom"/>
</dbReference>
<dbReference type="InterPro" id="IPR001789">
    <property type="entry name" value="Sig_transdc_resp-reg_receiver"/>
</dbReference>
<dbReference type="SUPFAM" id="SSF52172">
    <property type="entry name" value="CheY-like"/>
    <property type="match status" value="1"/>
</dbReference>
<keyword evidence="7" id="KW-0067">ATP-binding</keyword>
<dbReference type="InterPro" id="IPR005467">
    <property type="entry name" value="His_kinase_dom"/>
</dbReference>
<dbReference type="SUPFAM" id="SSF55785">
    <property type="entry name" value="PYP-like sensor domain (PAS domain)"/>
    <property type="match status" value="3"/>
</dbReference>
<evidence type="ECO:0000256" key="13">
    <source>
        <dbReference type="SAM" id="MobiDB-lite"/>
    </source>
</evidence>
<evidence type="ECO:0000256" key="11">
    <source>
        <dbReference type="PROSITE-ProRule" id="PRU00110"/>
    </source>
</evidence>
<dbReference type="Pfam" id="PF00072">
    <property type="entry name" value="Response_reg"/>
    <property type="match status" value="1"/>
</dbReference>
<dbReference type="PROSITE" id="PS50112">
    <property type="entry name" value="PAS"/>
    <property type="match status" value="1"/>
</dbReference>
<dbReference type="RefSeq" id="WP_194449298.1">
    <property type="nucleotide sequence ID" value="NZ_CP063849.1"/>
</dbReference>
<feature type="domain" description="HPt" evidence="19">
    <location>
        <begin position="860"/>
        <end position="956"/>
    </location>
</feature>
<dbReference type="PRINTS" id="PR00344">
    <property type="entry name" value="BCTRLSENSOR"/>
</dbReference>
<dbReference type="Gene3D" id="1.20.120.160">
    <property type="entry name" value="HPT domain"/>
    <property type="match status" value="1"/>
</dbReference>
<dbReference type="EC" id="2.7.13.3" evidence="2"/>
<reference evidence="20 21" key="1">
    <citation type="submission" date="2020-10" db="EMBL/GenBank/DDBJ databases">
        <title>Complete genome sequence of Paludibaculum fermentans P105T, a facultatively anaerobic acidobacterium capable of dissimilatory Fe(III) reduction.</title>
        <authorList>
            <person name="Dedysh S.N."/>
            <person name="Beletsky A.V."/>
            <person name="Kulichevskaya I.S."/>
            <person name="Mardanov A.V."/>
            <person name="Ravin N.V."/>
        </authorList>
    </citation>
    <scope>NUCLEOTIDE SEQUENCE [LARGE SCALE GENOMIC DNA]</scope>
    <source>
        <strain evidence="20 21">P105</strain>
    </source>
</reference>
<comment type="catalytic activity">
    <reaction evidence="1">
        <text>ATP + protein L-histidine = ADP + protein N-phospho-L-histidine.</text>
        <dbReference type="EC" id="2.7.13.3"/>
    </reaction>
</comment>
<dbReference type="FunFam" id="1.10.287.130:FF:000002">
    <property type="entry name" value="Two-component osmosensing histidine kinase"/>
    <property type="match status" value="1"/>
</dbReference>
<feature type="domain" description="Response regulatory" evidence="16">
    <location>
        <begin position="704"/>
        <end position="822"/>
    </location>
</feature>
<evidence type="ECO:0000256" key="9">
    <source>
        <dbReference type="ARBA" id="ARBA00064003"/>
    </source>
</evidence>
<evidence type="ECO:0000259" key="19">
    <source>
        <dbReference type="PROSITE" id="PS50894"/>
    </source>
</evidence>
<dbReference type="FunFam" id="3.30.565.10:FF:000010">
    <property type="entry name" value="Sensor histidine kinase RcsC"/>
    <property type="match status" value="1"/>
</dbReference>
<keyword evidence="5" id="KW-0547">Nucleotide-binding</keyword>
<dbReference type="SMART" id="SM00387">
    <property type="entry name" value="HATPase_c"/>
    <property type="match status" value="1"/>
</dbReference>
<protein>
    <recommendedName>
        <fullName evidence="10">Sensory/regulatory protein RpfC</fullName>
        <ecNumber evidence="2">2.7.13.3</ecNumber>
    </recommendedName>
</protein>
<evidence type="ECO:0000256" key="3">
    <source>
        <dbReference type="ARBA" id="ARBA00022553"/>
    </source>
</evidence>
<evidence type="ECO:0000256" key="7">
    <source>
        <dbReference type="ARBA" id="ARBA00022840"/>
    </source>
</evidence>
<dbReference type="PANTHER" id="PTHR45339:SF3">
    <property type="entry name" value="HISTIDINE KINASE"/>
    <property type="match status" value="1"/>
</dbReference>
<evidence type="ECO:0000256" key="14">
    <source>
        <dbReference type="SAM" id="Phobius"/>
    </source>
</evidence>
<dbReference type="Pfam" id="PF08448">
    <property type="entry name" value="PAS_4"/>
    <property type="match status" value="3"/>
</dbReference>
<feature type="transmembrane region" description="Helical" evidence="14">
    <location>
        <begin position="6"/>
        <end position="26"/>
    </location>
</feature>